<dbReference type="NCBIfam" id="TIGR00016">
    <property type="entry name" value="ackA"/>
    <property type="match status" value="1"/>
</dbReference>
<feature type="binding site" evidence="9">
    <location>
        <begin position="202"/>
        <end position="206"/>
    </location>
    <ligand>
        <name>ATP</name>
        <dbReference type="ChEBI" id="CHEBI:30616"/>
    </ligand>
</feature>
<organism evidence="11 12">
    <name type="scientific">Meridianimarinicoccus marinus</name>
    <dbReference type="NCBI Taxonomy" id="3231483"/>
    <lineage>
        <taxon>Bacteria</taxon>
        <taxon>Pseudomonadati</taxon>
        <taxon>Pseudomonadota</taxon>
        <taxon>Alphaproteobacteria</taxon>
        <taxon>Rhodobacterales</taxon>
        <taxon>Paracoccaceae</taxon>
        <taxon>Meridianimarinicoccus</taxon>
    </lineage>
</organism>
<protein>
    <recommendedName>
        <fullName evidence="9">Acetate kinase</fullName>
        <ecNumber evidence="9">2.7.2.1</ecNumber>
    </recommendedName>
    <alternativeName>
        <fullName evidence="9">Acetokinase</fullName>
    </alternativeName>
</protein>
<dbReference type="PANTHER" id="PTHR21060:SF21">
    <property type="entry name" value="ACETATE KINASE"/>
    <property type="match status" value="1"/>
</dbReference>
<evidence type="ECO:0000256" key="2">
    <source>
        <dbReference type="ARBA" id="ARBA00022490"/>
    </source>
</evidence>
<feature type="binding site" evidence="9">
    <location>
        <begin position="277"/>
        <end position="279"/>
    </location>
    <ligand>
        <name>ATP</name>
        <dbReference type="ChEBI" id="CHEBI:30616"/>
    </ligand>
</feature>
<comment type="pathway">
    <text evidence="9">Metabolic intermediate biosynthesis; acetyl-CoA biosynthesis; acetyl-CoA from acetate: step 1/2.</text>
</comment>
<dbReference type="InterPro" id="IPR000890">
    <property type="entry name" value="Aliphatic_acid_kin_short-chain"/>
</dbReference>
<feature type="binding site" evidence="9">
    <location>
        <begin position="322"/>
        <end position="326"/>
    </location>
    <ligand>
        <name>ATP</name>
        <dbReference type="ChEBI" id="CHEBI:30616"/>
    </ligand>
</feature>
<dbReference type="Pfam" id="PF00871">
    <property type="entry name" value="Acetate_kinase"/>
    <property type="match status" value="1"/>
</dbReference>
<evidence type="ECO:0000256" key="1">
    <source>
        <dbReference type="ARBA" id="ARBA00008748"/>
    </source>
</evidence>
<dbReference type="PROSITE" id="PS01075">
    <property type="entry name" value="ACETATE_KINASE_1"/>
    <property type="match status" value="1"/>
</dbReference>
<feature type="site" description="Transition state stabilizer" evidence="9">
    <location>
        <position position="175"/>
    </location>
</feature>
<comment type="function">
    <text evidence="9">Catalyzes the formation of acetyl phosphate from acetate and ATP. Can also catalyze the reverse reaction.</text>
</comment>
<dbReference type="PRINTS" id="PR00471">
    <property type="entry name" value="ACETATEKNASE"/>
</dbReference>
<dbReference type="InterPro" id="IPR043129">
    <property type="entry name" value="ATPase_NBD"/>
</dbReference>
<comment type="subcellular location">
    <subcellularLocation>
        <location evidence="9">Cytoplasm</location>
    </subcellularLocation>
</comment>
<feature type="site" description="Transition state stabilizer" evidence="9">
    <location>
        <position position="235"/>
    </location>
</feature>
<keyword evidence="12" id="KW-1185">Reference proteome</keyword>
<keyword evidence="8 9" id="KW-0460">Magnesium</keyword>
<dbReference type="GO" id="GO:0008776">
    <property type="term" value="F:acetate kinase activity"/>
    <property type="evidence" value="ECO:0007669"/>
    <property type="project" value="UniProtKB-EC"/>
</dbReference>
<keyword evidence="7 9" id="KW-0067">ATP-binding</keyword>
<evidence type="ECO:0000256" key="4">
    <source>
        <dbReference type="ARBA" id="ARBA00022723"/>
    </source>
</evidence>
<dbReference type="PANTHER" id="PTHR21060">
    <property type="entry name" value="ACETATE KINASE"/>
    <property type="match status" value="1"/>
</dbReference>
<dbReference type="InterPro" id="IPR004372">
    <property type="entry name" value="Ac/propionate_kinase"/>
</dbReference>
<sequence length="385" mass="40527">MSRILTLNSGSSSIKFSVYAAGDAPARMAEGQVDRLGSDAAALTLKWQGTRTTAQIGQVDHRGGLQAILDALRPVLAGAEVAGVGHRIVHGGPRFDAPALLDDDTLTYLEGFEAFAPLHQPHNLAAVRGARLAFPAAVQLGCFDTAFHRGHPWVNDTFALPRSFYDEGVRRYGFHGLSYAYIAGELARLDPGAAQGRTVVAHLGNGASMCALHDGKSVDSTMGFSALEGLAMGTRCGQLDPGVMLYLLQQRGMTPEAVSDLLYKQSGLKGLSGLSNDMRELEAADTEAAREAIAYFVSRIRRELGAMAAVLGGLDTVVFTGGIGENSAQVRAQACAGMDWLGITLDATANAQAAHVISTGPVTVRVIPTDEELVIARAVNARIDG</sequence>
<evidence type="ECO:0000256" key="9">
    <source>
        <dbReference type="HAMAP-Rule" id="MF_00020"/>
    </source>
</evidence>
<name>A0ABV3L5L0_9RHOB</name>
<evidence type="ECO:0000256" key="7">
    <source>
        <dbReference type="ARBA" id="ARBA00022840"/>
    </source>
</evidence>
<dbReference type="RefSeq" id="WP_366192614.1">
    <property type="nucleotide sequence ID" value="NZ_JBFBVU010000008.1"/>
</dbReference>
<feature type="binding site" evidence="9">
    <location>
        <position position="15"/>
    </location>
    <ligand>
        <name>ATP</name>
        <dbReference type="ChEBI" id="CHEBI:30616"/>
    </ligand>
</feature>
<comment type="similarity">
    <text evidence="1 9 10">Belongs to the acetokinase family.</text>
</comment>
<dbReference type="HAMAP" id="MF_00020">
    <property type="entry name" value="Acetate_kinase"/>
    <property type="match status" value="1"/>
</dbReference>
<evidence type="ECO:0000313" key="12">
    <source>
        <dbReference type="Proteomes" id="UP001553161"/>
    </source>
</evidence>
<keyword evidence="4 9" id="KW-0479">Metal-binding</keyword>
<dbReference type="Proteomes" id="UP001553161">
    <property type="component" value="Unassembled WGS sequence"/>
</dbReference>
<accession>A0ABV3L5L0</accession>
<feature type="binding site" evidence="9">
    <location>
        <position position="87"/>
    </location>
    <ligand>
        <name>substrate</name>
    </ligand>
</feature>
<feature type="active site" description="Proton donor/acceptor" evidence="9">
    <location>
        <position position="144"/>
    </location>
</feature>
<dbReference type="Gene3D" id="3.30.420.40">
    <property type="match status" value="2"/>
</dbReference>
<feature type="binding site" evidence="9">
    <location>
        <position position="371"/>
    </location>
    <ligand>
        <name>Mg(2+)</name>
        <dbReference type="ChEBI" id="CHEBI:18420"/>
    </ligand>
</feature>
<keyword evidence="3 9" id="KW-0808">Transferase</keyword>
<comment type="catalytic activity">
    <reaction evidence="9">
        <text>acetate + ATP = acetyl phosphate + ADP</text>
        <dbReference type="Rhea" id="RHEA:11352"/>
        <dbReference type="ChEBI" id="CHEBI:22191"/>
        <dbReference type="ChEBI" id="CHEBI:30089"/>
        <dbReference type="ChEBI" id="CHEBI:30616"/>
        <dbReference type="ChEBI" id="CHEBI:456216"/>
        <dbReference type="EC" id="2.7.2.1"/>
    </reaction>
</comment>
<evidence type="ECO:0000256" key="8">
    <source>
        <dbReference type="ARBA" id="ARBA00022842"/>
    </source>
</evidence>
<comment type="caution">
    <text evidence="11">The sequence shown here is derived from an EMBL/GenBank/DDBJ whole genome shotgun (WGS) entry which is preliminary data.</text>
</comment>
<dbReference type="SUPFAM" id="SSF53067">
    <property type="entry name" value="Actin-like ATPase domain"/>
    <property type="match status" value="2"/>
</dbReference>
<reference evidence="11 12" key="1">
    <citation type="submission" date="2024-07" db="EMBL/GenBank/DDBJ databases">
        <authorList>
            <person name="Kang M."/>
        </authorList>
    </citation>
    <scope>NUCLEOTIDE SEQUENCE [LARGE SCALE GENOMIC DNA]</scope>
    <source>
        <strain evidence="11 12">DFM31</strain>
    </source>
</reference>
<evidence type="ECO:0000256" key="5">
    <source>
        <dbReference type="ARBA" id="ARBA00022741"/>
    </source>
</evidence>
<dbReference type="PROSITE" id="PS01076">
    <property type="entry name" value="ACETATE_KINASE_2"/>
    <property type="match status" value="1"/>
</dbReference>
<evidence type="ECO:0000256" key="10">
    <source>
        <dbReference type="RuleBase" id="RU003835"/>
    </source>
</evidence>
<keyword evidence="2 9" id="KW-0963">Cytoplasm</keyword>
<evidence type="ECO:0000256" key="6">
    <source>
        <dbReference type="ARBA" id="ARBA00022777"/>
    </source>
</evidence>
<dbReference type="InterPro" id="IPR023865">
    <property type="entry name" value="Aliphatic_acid_kinase_CS"/>
</dbReference>
<gene>
    <name evidence="9" type="primary">ackA</name>
    <name evidence="11" type="ORF">AB0T83_08555</name>
</gene>
<feature type="binding site" evidence="9">
    <location>
        <position position="8"/>
    </location>
    <ligand>
        <name>Mg(2+)</name>
        <dbReference type="ChEBI" id="CHEBI:18420"/>
    </ligand>
</feature>
<keyword evidence="5 9" id="KW-0547">Nucleotide-binding</keyword>
<evidence type="ECO:0000256" key="3">
    <source>
        <dbReference type="ARBA" id="ARBA00022679"/>
    </source>
</evidence>
<keyword evidence="6 9" id="KW-0418">Kinase</keyword>
<dbReference type="EC" id="2.7.2.1" evidence="9"/>
<dbReference type="EMBL" id="JBFBVU010000008">
    <property type="protein sequence ID" value="MEV8466826.1"/>
    <property type="molecule type" value="Genomic_DNA"/>
</dbReference>
<comment type="subunit">
    <text evidence="9">Homodimer.</text>
</comment>
<evidence type="ECO:0000313" key="11">
    <source>
        <dbReference type="EMBL" id="MEV8466826.1"/>
    </source>
</evidence>
<dbReference type="PIRSF" id="PIRSF000722">
    <property type="entry name" value="Acetate_prop_kin"/>
    <property type="match status" value="1"/>
</dbReference>
<proteinExistence type="inferred from homology"/>
<comment type="cofactor">
    <cofactor evidence="9">
        <name>Mg(2+)</name>
        <dbReference type="ChEBI" id="CHEBI:18420"/>
    </cofactor>
    <cofactor evidence="9">
        <name>Mn(2+)</name>
        <dbReference type="ChEBI" id="CHEBI:29035"/>
    </cofactor>
    <text evidence="9">Mg(2+). Can also accept Mn(2+).</text>
</comment>